<protein>
    <submittedName>
        <fullName evidence="1">Uncharacterized protein</fullName>
    </submittedName>
</protein>
<organism evidence="1 2">
    <name type="scientific">Viridothelium virens</name>
    <name type="common">Speckled blister lichen</name>
    <name type="synonym">Trypethelium virens</name>
    <dbReference type="NCBI Taxonomy" id="1048519"/>
    <lineage>
        <taxon>Eukaryota</taxon>
        <taxon>Fungi</taxon>
        <taxon>Dikarya</taxon>
        <taxon>Ascomycota</taxon>
        <taxon>Pezizomycotina</taxon>
        <taxon>Dothideomycetes</taxon>
        <taxon>Dothideomycetes incertae sedis</taxon>
        <taxon>Trypetheliales</taxon>
        <taxon>Trypetheliaceae</taxon>
        <taxon>Viridothelium</taxon>
    </lineage>
</organism>
<sequence length="225" mass="25400">MVNFLELAPEIRNSIYEYFYSPAQRPDLSMPSSQNLNLLLTCRQIYNEVHVIAFANTNHIFHDSRRFGLIALKGLRLLSEESCKLVRSVVVVVPEPIFAPNERGPWAGLLSAGHTFRAAFKLVLNALRIVGFLQDGTVPETRERNLIVPYWYSLAQWFTSLTSSSLNILDQEMKSAKVRLRDESAKDGVQSATEVYFFSIGGIKPPYSWFHHGPLSICRIAAGII</sequence>
<reference evidence="1" key="1">
    <citation type="journal article" date="2020" name="Stud. Mycol.">
        <title>101 Dothideomycetes genomes: a test case for predicting lifestyles and emergence of pathogens.</title>
        <authorList>
            <person name="Haridas S."/>
            <person name="Albert R."/>
            <person name="Binder M."/>
            <person name="Bloem J."/>
            <person name="Labutti K."/>
            <person name="Salamov A."/>
            <person name="Andreopoulos B."/>
            <person name="Baker S."/>
            <person name="Barry K."/>
            <person name="Bills G."/>
            <person name="Bluhm B."/>
            <person name="Cannon C."/>
            <person name="Castanera R."/>
            <person name="Culley D."/>
            <person name="Daum C."/>
            <person name="Ezra D."/>
            <person name="Gonzalez J."/>
            <person name="Henrissat B."/>
            <person name="Kuo A."/>
            <person name="Liang C."/>
            <person name="Lipzen A."/>
            <person name="Lutzoni F."/>
            <person name="Magnuson J."/>
            <person name="Mondo S."/>
            <person name="Nolan M."/>
            <person name="Ohm R."/>
            <person name="Pangilinan J."/>
            <person name="Park H.-J."/>
            <person name="Ramirez L."/>
            <person name="Alfaro M."/>
            <person name="Sun H."/>
            <person name="Tritt A."/>
            <person name="Yoshinaga Y."/>
            <person name="Zwiers L.-H."/>
            <person name="Turgeon B."/>
            <person name="Goodwin S."/>
            <person name="Spatafora J."/>
            <person name="Crous P."/>
            <person name="Grigoriev I."/>
        </authorList>
    </citation>
    <scope>NUCLEOTIDE SEQUENCE</scope>
    <source>
        <strain evidence="1">Tuck. ex Michener</strain>
    </source>
</reference>
<dbReference type="EMBL" id="ML991817">
    <property type="protein sequence ID" value="KAF2232231.1"/>
    <property type="molecule type" value="Genomic_DNA"/>
</dbReference>
<name>A0A6A6H2Y9_VIRVR</name>
<gene>
    <name evidence="1" type="ORF">EV356DRAFT_517536</name>
</gene>
<keyword evidence="2" id="KW-1185">Reference proteome</keyword>
<accession>A0A6A6H2Y9</accession>
<dbReference type="Proteomes" id="UP000800092">
    <property type="component" value="Unassembled WGS sequence"/>
</dbReference>
<proteinExistence type="predicted"/>
<evidence type="ECO:0000313" key="1">
    <source>
        <dbReference type="EMBL" id="KAF2232231.1"/>
    </source>
</evidence>
<dbReference type="AlphaFoldDB" id="A0A6A6H2Y9"/>
<evidence type="ECO:0000313" key="2">
    <source>
        <dbReference type="Proteomes" id="UP000800092"/>
    </source>
</evidence>
<dbReference type="OrthoDB" id="5413827at2759"/>